<dbReference type="EMBL" id="GL348715">
    <property type="protein sequence ID" value="EFH59228.1"/>
    <property type="molecule type" value="Genomic_DNA"/>
</dbReference>
<keyword evidence="5" id="KW-0067">ATP-binding</keyword>
<dbReference type="AlphaFoldDB" id="D7L4Z4"/>
<evidence type="ECO:0000256" key="5">
    <source>
        <dbReference type="ARBA" id="ARBA00022840"/>
    </source>
</evidence>
<comment type="catalytic activity">
    <reaction evidence="1">
        <text>ATP-dependent breakage, passage and rejoining of double-stranded DNA.</text>
        <dbReference type="EC" id="5.6.2.2"/>
    </reaction>
</comment>
<dbReference type="EC" id="5.6.2.2" evidence="3"/>
<comment type="cofactor">
    <cofactor evidence="2">
        <name>Mg(2+)</name>
        <dbReference type="ChEBI" id="CHEBI:18420"/>
    </cofactor>
</comment>
<dbReference type="SUPFAM" id="SSF56719">
    <property type="entry name" value="Type II DNA topoisomerase"/>
    <property type="match status" value="1"/>
</dbReference>
<protein>
    <recommendedName>
        <fullName evidence="3">DNA topoisomerase (ATP-hydrolyzing)</fullName>
        <ecNumber evidence="3">5.6.2.2</ecNumber>
    </recommendedName>
</protein>
<dbReference type="InterPro" id="IPR031660">
    <property type="entry name" value="TOPRIM_C"/>
</dbReference>
<evidence type="ECO:0000256" key="2">
    <source>
        <dbReference type="ARBA" id="ARBA00001946"/>
    </source>
</evidence>
<dbReference type="GO" id="GO:0003918">
    <property type="term" value="F:DNA topoisomerase type II (double strand cut, ATP-hydrolyzing) activity"/>
    <property type="evidence" value="ECO:0007669"/>
    <property type="project" value="UniProtKB-EC"/>
</dbReference>
<dbReference type="InterPro" id="IPR013759">
    <property type="entry name" value="Topo_IIA_B_C"/>
</dbReference>
<dbReference type="InterPro" id="IPR050634">
    <property type="entry name" value="DNA_Topoisomerase_II"/>
</dbReference>
<organism evidence="12">
    <name type="scientific">Arabidopsis lyrata subsp. lyrata</name>
    <name type="common">Lyre-leaved rock-cress</name>
    <dbReference type="NCBI Taxonomy" id="81972"/>
    <lineage>
        <taxon>Eukaryota</taxon>
        <taxon>Viridiplantae</taxon>
        <taxon>Streptophyta</taxon>
        <taxon>Embryophyta</taxon>
        <taxon>Tracheophyta</taxon>
        <taxon>Spermatophyta</taxon>
        <taxon>Magnoliopsida</taxon>
        <taxon>eudicotyledons</taxon>
        <taxon>Gunneridae</taxon>
        <taxon>Pentapetalae</taxon>
        <taxon>rosids</taxon>
        <taxon>malvids</taxon>
        <taxon>Brassicales</taxon>
        <taxon>Brassicaceae</taxon>
        <taxon>Camelineae</taxon>
        <taxon>Arabidopsis</taxon>
    </lineage>
</organism>
<dbReference type="Pfam" id="PF16898">
    <property type="entry name" value="TOPRIM_C"/>
    <property type="match status" value="1"/>
</dbReference>
<dbReference type="HOGENOM" id="CLU_2213534_0_0_1"/>
<evidence type="ECO:0000256" key="8">
    <source>
        <dbReference type="ARBA" id="ARBA00023235"/>
    </source>
</evidence>
<feature type="region of interest" description="Disordered" evidence="9">
    <location>
        <begin position="1"/>
        <end position="32"/>
    </location>
</feature>
<gene>
    <name evidence="11" type="ORF">ARALYDRAFT_897896</name>
</gene>
<evidence type="ECO:0000256" key="4">
    <source>
        <dbReference type="ARBA" id="ARBA00022741"/>
    </source>
</evidence>
<dbReference type="eggNOG" id="KOG0355">
    <property type="taxonomic scope" value="Eukaryota"/>
</dbReference>
<evidence type="ECO:0000256" key="1">
    <source>
        <dbReference type="ARBA" id="ARBA00000185"/>
    </source>
</evidence>
<evidence type="ECO:0000313" key="11">
    <source>
        <dbReference type="EMBL" id="EFH59228.1"/>
    </source>
</evidence>
<evidence type="ECO:0000256" key="3">
    <source>
        <dbReference type="ARBA" id="ARBA00012895"/>
    </source>
</evidence>
<proteinExistence type="predicted"/>
<sequence length="107" mass="12291">METMTVGGLDVEDGGDRDDEEDDVRGTSTSEEGKWYFSNVDQNKRSFLWDEGSEAASENAFGTSEDKRKKWIEKYVPGTYLDQKKQQITYSDFVNKELILYSTVQIL</sequence>
<dbReference type="Gramene" id="scaffold_301866.1">
    <property type="protein sequence ID" value="scaffold_301866.1"/>
    <property type="gene ID" value="scaffold_301866.1"/>
</dbReference>
<reference evidence="12" key="1">
    <citation type="journal article" date="2011" name="Nat. Genet.">
        <title>The Arabidopsis lyrata genome sequence and the basis of rapid genome size change.</title>
        <authorList>
            <person name="Hu T.T."/>
            <person name="Pattyn P."/>
            <person name="Bakker E.G."/>
            <person name="Cao J."/>
            <person name="Cheng J.-F."/>
            <person name="Clark R.M."/>
            <person name="Fahlgren N."/>
            <person name="Fawcett J.A."/>
            <person name="Grimwood J."/>
            <person name="Gundlach H."/>
            <person name="Haberer G."/>
            <person name="Hollister J.D."/>
            <person name="Ossowski S."/>
            <person name="Ottilar R.P."/>
            <person name="Salamov A.A."/>
            <person name="Schneeberger K."/>
            <person name="Spannagl M."/>
            <person name="Wang X."/>
            <person name="Yang L."/>
            <person name="Nasrallah M.E."/>
            <person name="Bergelson J."/>
            <person name="Carrington J.C."/>
            <person name="Gaut B.S."/>
            <person name="Schmutz J."/>
            <person name="Mayer K.F.X."/>
            <person name="Van de Peer Y."/>
            <person name="Grigoriev I.V."/>
            <person name="Nordborg M."/>
            <person name="Weigel D."/>
            <person name="Guo Y.-L."/>
        </authorList>
    </citation>
    <scope>NUCLEOTIDE SEQUENCE [LARGE SCALE GENOMIC DNA]</scope>
    <source>
        <strain evidence="12">cv. MN47</strain>
    </source>
</reference>
<dbReference type="Gene3D" id="3.40.50.670">
    <property type="match status" value="1"/>
</dbReference>
<dbReference type="PANTHER" id="PTHR10169">
    <property type="entry name" value="DNA TOPOISOMERASE/GYRASE"/>
    <property type="match status" value="1"/>
</dbReference>
<feature type="domain" description="C-terminal associated" evidence="10">
    <location>
        <begin position="26"/>
        <end position="104"/>
    </location>
</feature>
<dbReference type="InterPro" id="IPR013760">
    <property type="entry name" value="Topo_IIA-like_dom_sf"/>
</dbReference>
<dbReference type="GO" id="GO:0006265">
    <property type="term" value="P:DNA topological change"/>
    <property type="evidence" value="ECO:0007669"/>
    <property type="project" value="InterPro"/>
</dbReference>
<dbReference type="STRING" id="81972.D7L4Z4"/>
<dbReference type="GO" id="GO:0000819">
    <property type="term" value="P:sister chromatid segregation"/>
    <property type="evidence" value="ECO:0007669"/>
    <property type="project" value="TreeGrafter"/>
</dbReference>
<evidence type="ECO:0000256" key="9">
    <source>
        <dbReference type="SAM" id="MobiDB-lite"/>
    </source>
</evidence>
<keyword evidence="12" id="KW-1185">Reference proteome</keyword>
<name>D7L4Z4_ARALL</name>
<dbReference type="Proteomes" id="UP000008694">
    <property type="component" value="Unassembled WGS sequence"/>
</dbReference>
<keyword evidence="4" id="KW-0547">Nucleotide-binding</keyword>
<evidence type="ECO:0000259" key="10">
    <source>
        <dbReference type="Pfam" id="PF16898"/>
    </source>
</evidence>
<keyword evidence="6" id="KW-0799">Topoisomerase</keyword>
<keyword evidence="7" id="KW-0238">DNA-binding</keyword>
<dbReference type="GO" id="GO:0003677">
    <property type="term" value="F:DNA binding"/>
    <property type="evidence" value="ECO:0007669"/>
    <property type="project" value="UniProtKB-KW"/>
</dbReference>
<evidence type="ECO:0000313" key="12">
    <source>
        <dbReference type="Proteomes" id="UP000008694"/>
    </source>
</evidence>
<dbReference type="PANTHER" id="PTHR10169:SF38">
    <property type="entry name" value="DNA TOPOISOMERASE 2"/>
    <property type="match status" value="1"/>
</dbReference>
<evidence type="ECO:0000256" key="6">
    <source>
        <dbReference type="ARBA" id="ARBA00023029"/>
    </source>
</evidence>
<dbReference type="GO" id="GO:0005524">
    <property type="term" value="F:ATP binding"/>
    <property type="evidence" value="ECO:0007669"/>
    <property type="project" value="UniProtKB-KW"/>
</dbReference>
<keyword evidence="8" id="KW-0413">Isomerase</keyword>
<accession>D7L4Z4</accession>
<dbReference type="GO" id="GO:0000712">
    <property type="term" value="P:resolution of meiotic recombination intermediates"/>
    <property type="evidence" value="ECO:0007669"/>
    <property type="project" value="TreeGrafter"/>
</dbReference>
<evidence type="ECO:0000256" key="7">
    <source>
        <dbReference type="ARBA" id="ARBA00023125"/>
    </source>
</evidence>
<dbReference type="GO" id="GO:0005634">
    <property type="term" value="C:nucleus"/>
    <property type="evidence" value="ECO:0007669"/>
    <property type="project" value="TreeGrafter"/>
</dbReference>
<feature type="compositionally biased region" description="Acidic residues" evidence="9">
    <location>
        <begin position="10"/>
        <end position="23"/>
    </location>
</feature>